<reference evidence="2 3" key="1">
    <citation type="journal article" date="2023" name="BMC Biol.">
        <title>The compact genome of the sponge Oopsacas minuta (Hexactinellida) is lacking key metazoan core genes.</title>
        <authorList>
            <person name="Santini S."/>
            <person name="Schenkelaars Q."/>
            <person name="Jourda C."/>
            <person name="Duchesne M."/>
            <person name="Belahbib H."/>
            <person name="Rocher C."/>
            <person name="Selva M."/>
            <person name="Riesgo A."/>
            <person name="Vervoort M."/>
            <person name="Leys S.P."/>
            <person name="Kodjabachian L."/>
            <person name="Le Bivic A."/>
            <person name="Borchiellini C."/>
            <person name="Claverie J.M."/>
            <person name="Renard E."/>
        </authorList>
    </citation>
    <scope>NUCLEOTIDE SEQUENCE [LARGE SCALE GENOMIC DNA]</scope>
    <source>
        <strain evidence="2">SPO-2</strain>
    </source>
</reference>
<name>A0AAV7JFV4_9METZ</name>
<dbReference type="AlphaFoldDB" id="A0AAV7JFV4"/>
<evidence type="ECO:0000313" key="2">
    <source>
        <dbReference type="EMBL" id="KAI6647635.1"/>
    </source>
</evidence>
<comment type="caution">
    <text evidence="2">The sequence shown here is derived from an EMBL/GenBank/DDBJ whole genome shotgun (WGS) entry which is preliminary data.</text>
</comment>
<gene>
    <name evidence="2" type="ORF">LOD99_8709</name>
</gene>
<keyword evidence="3" id="KW-1185">Reference proteome</keyword>
<evidence type="ECO:0000256" key="1">
    <source>
        <dbReference type="SAM" id="SignalP"/>
    </source>
</evidence>
<protein>
    <submittedName>
        <fullName evidence="2">Uncharacterized protein</fullName>
    </submittedName>
</protein>
<dbReference type="EMBL" id="JAKMXF010000340">
    <property type="protein sequence ID" value="KAI6647635.1"/>
    <property type="molecule type" value="Genomic_DNA"/>
</dbReference>
<keyword evidence="1" id="KW-0732">Signal</keyword>
<sequence length="280" mass="32671">MRLALGLVLALALIAQLNGAQLDKYDYDVMYDDQEEFDDKNWFDNQEDDMVKLPQGGDEQMKAPTEEDIMMSSPQKDETLPESKTVNNGETFEELLAAKSSLLGEPVDEDTIDMNIFPREDEVDKSMFLSEKEMNLTGSRCSMPIHYPNRGGKRAVPGTRWVAVKSHKWLYATICRTCYGDIPGFYWGGYCYFEYNRRLYRTCTWDWTGLIYGKTYLYSRCHRSRCTIFGGYQKNYKNPWFLCVARHGGWLVPGKGDVYTRLCWYLKGRHSRNFYWLVAH</sequence>
<feature type="chain" id="PRO_5043496417" evidence="1">
    <location>
        <begin position="20"/>
        <end position="280"/>
    </location>
</feature>
<dbReference type="Proteomes" id="UP001165289">
    <property type="component" value="Unassembled WGS sequence"/>
</dbReference>
<evidence type="ECO:0000313" key="3">
    <source>
        <dbReference type="Proteomes" id="UP001165289"/>
    </source>
</evidence>
<proteinExistence type="predicted"/>
<accession>A0AAV7JFV4</accession>
<feature type="signal peptide" evidence="1">
    <location>
        <begin position="1"/>
        <end position="19"/>
    </location>
</feature>
<organism evidence="2 3">
    <name type="scientific">Oopsacas minuta</name>
    <dbReference type="NCBI Taxonomy" id="111878"/>
    <lineage>
        <taxon>Eukaryota</taxon>
        <taxon>Metazoa</taxon>
        <taxon>Porifera</taxon>
        <taxon>Hexactinellida</taxon>
        <taxon>Hexasterophora</taxon>
        <taxon>Lyssacinosida</taxon>
        <taxon>Leucopsacidae</taxon>
        <taxon>Oopsacas</taxon>
    </lineage>
</organism>